<gene>
    <name evidence="1" type="ORF">LOY88_005652</name>
</gene>
<evidence type="ECO:0000313" key="1">
    <source>
        <dbReference type="EMBL" id="KAI2382880.1"/>
    </source>
</evidence>
<proteinExistence type="predicted"/>
<sequence>MDGDSSQRKKYDFTSQQQGAGIGRPRTLHHSNESSIHRFRQNNQAADARGLHVDTLTQQGRNPSLHPYGGFEYTESPSYNSPSLQSGSLQSGALSYQHDFSTPSSRQTPSQAPQQSDHQDQHQQRMPQYDPGMVYNMTPQATPHSPYDTPSHYQPRHSAAIEVLATQFGVPQYYPTEEGPSQEPSHYLSAQVSQTPYSQPASSNRPHIATSFPESMTAFASEPLQTPEQPRETPSGLEEAYNQYQQALRQTFENIRAGRLNTASRALIDMSEWLLGNAVDLGLVRDEEHLHTDRIKLWDEFNTCWLALFQKQKDNTQTMFDSASASLEVLTEGVLTKMGKELVRLCDRVEQYGLVDYQMGVWEEEILCVLGQCLDLVEQYEDSVSTSRSQTCATGR</sequence>
<protein>
    <submittedName>
        <fullName evidence="1">Uncharacterized protein</fullName>
    </submittedName>
</protein>
<reference evidence="1" key="1">
    <citation type="journal article" date="2022" name="bioRxiv">
        <title>Population genetic analysis of Ophidiomyces ophidiicola, the causative agent of snake fungal disease, indicates recent introductions to the USA.</title>
        <authorList>
            <person name="Ladner J.T."/>
            <person name="Palmer J.M."/>
            <person name="Ettinger C.L."/>
            <person name="Stajich J.E."/>
            <person name="Farrell T.M."/>
            <person name="Glorioso B.M."/>
            <person name="Lawson B."/>
            <person name="Price S.J."/>
            <person name="Stengle A.G."/>
            <person name="Grear D.A."/>
            <person name="Lorch J.M."/>
        </authorList>
    </citation>
    <scope>NUCLEOTIDE SEQUENCE</scope>
    <source>
        <strain evidence="1">NWHC 24266-5</strain>
    </source>
</reference>
<dbReference type="EMBL" id="JALBCA010000105">
    <property type="protein sequence ID" value="KAI2382880.1"/>
    <property type="molecule type" value="Genomic_DNA"/>
</dbReference>
<accession>A0ACB8UQ93</accession>
<comment type="caution">
    <text evidence="1">The sequence shown here is derived from an EMBL/GenBank/DDBJ whole genome shotgun (WGS) entry which is preliminary data.</text>
</comment>
<name>A0ACB8UQ93_9EURO</name>
<organism evidence="1">
    <name type="scientific">Ophidiomyces ophidiicola</name>
    <dbReference type="NCBI Taxonomy" id="1387563"/>
    <lineage>
        <taxon>Eukaryota</taxon>
        <taxon>Fungi</taxon>
        <taxon>Dikarya</taxon>
        <taxon>Ascomycota</taxon>
        <taxon>Pezizomycotina</taxon>
        <taxon>Eurotiomycetes</taxon>
        <taxon>Eurotiomycetidae</taxon>
        <taxon>Onygenales</taxon>
        <taxon>Onygenaceae</taxon>
        <taxon>Ophidiomyces</taxon>
    </lineage>
</organism>